<dbReference type="GO" id="GO:0000976">
    <property type="term" value="F:transcription cis-regulatory region binding"/>
    <property type="evidence" value="ECO:0007669"/>
    <property type="project" value="TreeGrafter"/>
</dbReference>
<dbReference type="Pfam" id="PF00126">
    <property type="entry name" value="HTH_1"/>
    <property type="match status" value="1"/>
</dbReference>
<dbReference type="Pfam" id="PF03466">
    <property type="entry name" value="LysR_substrate"/>
    <property type="match status" value="1"/>
</dbReference>
<protein>
    <submittedName>
        <fullName evidence="7">LysR family transcriptional regulator</fullName>
    </submittedName>
</protein>
<keyword evidence="3" id="KW-0238">DNA-binding</keyword>
<proteinExistence type="inferred from homology"/>
<dbReference type="Gene3D" id="3.40.190.290">
    <property type="match status" value="1"/>
</dbReference>
<dbReference type="InterPro" id="IPR005119">
    <property type="entry name" value="LysR_subst-bd"/>
</dbReference>
<dbReference type="SUPFAM" id="SSF53850">
    <property type="entry name" value="Periplasmic binding protein-like II"/>
    <property type="match status" value="1"/>
</dbReference>
<dbReference type="InterPro" id="IPR036390">
    <property type="entry name" value="WH_DNA-bd_sf"/>
</dbReference>
<keyword evidence="8" id="KW-1185">Reference proteome</keyword>
<evidence type="ECO:0000259" key="6">
    <source>
        <dbReference type="PROSITE" id="PS50931"/>
    </source>
</evidence>
<feature type="region of interest" description="Disordered" evidence="5">
    <location>
        <begin position="298"/>
        <end position="322"/>
    </location>
</feature>
<dbReference type="CDD" id="cd05466">
    <property type="entry name" value="PBP2_LTTR_substrate"/>
    <property type="match status" value="1"/>
</dbReference>
<keyword evidence="4" id="KW-0804">Transcription</keyword>
<dbReference type="OrthoDB" id="5293066at2"/>
<gene>
    <name evidence="7" type="ORF">XthCFBP4691_19660</name>
</gene>
<dbReference type="SUPFAM" id="SSF46785">
    <property type="entry name" value="Winged helix' DNA-binding domain"/>
    <property type="match status" value="1"/>
</dbReference>
<dbReference type="Gene3D" id="1.10.10.10">
    <property type="entry name" value="Winged helix-like DNA-binding domain superfamily/Winged helix DNA-binding domain"/>
    <property type="match status" value="1"/>
</dbReference>
<dbReference type="PROSITE" id="PS50931">
    <property type="entry name" value="HTH_LYSR"/>
    <property type="match status" value="1"/>
</dbReference>
<evidence type="ECO:0000256" key="2">
    <source>
        <dbReference type="ARBA" id="ARBA00023015"/>
    </source>
</evidence>
<dbReference type="PRINTS" id="PR00039">
    <property type="entry name" value="HTHLYSR"/>
</dbReference>
<dbReference type="FunFam" id="1.10.10.10:FF:000001">
    <property type="entry name" value="LysR family transcriptional regulator"/>
    <property type="match status" value="1"/>
</dbReference>
<keyword evidence="2" id="KW-0805">Transcription regulation</keyword>
<dbReference type="RefSeq" id="WP_128421910.1">
    <property type="nucleotide sequence ID" value="NZ_CP049017.1"/>
</dbReference>
<dbReference type="PANTHER" id="PTHR30126:SF91">
    <property type="entry name" value="LYSR FAMILY TRANSCRIPTIONAL REGULATOR"/>
    <property type="match status" value="1"/>
</dbReference>
<comment type="similarity">
    <text evidence="1">Belongs to the LysR transcriptional regulatory family.</text>
</comment>
<dbReference type="GO" id="GO:0003700">
    <property type="term" value="F:DNA-binding transcription factor activity"/>
    <property type="evidence" value="ECO:0007669"/>
    <property type="project" value="InterPro"/>
</dbReference>
<evidence type="ECO:0000313" key="7">
    <source>
        <dbReference type="EMBL" id="PPT75979.1"/>
    </source>
</evidence>
<evidence type="ECO:0000256" key="3">
    <source>
        <dbReference type="ARBA" id="ARBA00023125"/>
    </source>
</evidence>
<dbReference type="InterPro" id="IPR036388">
    <property type="entry name" value="WH-like_DNA-bd_sf"/>
</dbReference>
<feature type="domain" description="HTH lysR-type" evidence="6">
    <location>
        <begin position="5"/>
        <end position="62"/>
    </location>
</feature>
<dbReference type="AlphaFoldDB" id="A0A2S6Z445"/>
<evidence type="ECO:0000256" key="4">
    <source>
        <dbReference type="ARBA" id="ARBA00023163"/>
    </source>
</evidence>
<dbReference type="EMBL" id="MIGX01000201">
    <property type="protein sequence ID" value="PPT75979.1"/>
    <property type="molecule type" value="Genomic_DNA"/>
</dbReference>
<evidence type="ECO:0000313" key="8">
    <source>
        <dbReference type="Proteomes" id="UP000239898"/>
    </source>
</evidence>
<dbReference type="InterPro" id="IPR000847">
    <property type="entry name" value="LysR_HTH_N"/>
</dbReference>
<sequence>MLDGVSLDQLRTFIAAVDHGSFSAAGRALGRAQSVVSQAIGNLEGQLGVMLFQRVGRYPQLTSEGTHLVADARRIVTGADGLKAKARSFVSGLEPELSIVVDVMFPQACLTHALASFKQRFPSTPLRLYVEALGAVAQMVIEGRCSLGITGTLPYPPPTLTAERLFSERMMTVVAPGSPLSGRTGPVPLKDLMVETQLVLTDRSSLTDGTDYGVQGSNIWRLADLGAKHAFLLAGLGWGHMPRWLVLDDLKEGRLECIELEGPAAGIMPFQAVYRAGQLPGPAGRWLLERFCTELRPSDKTARSNGTDERLPTLNHPIPVER</sequence>
<accession>A0A2S6Z445</accession>
<reference evidence="7 8" key="1">
    <citation type="submission" date="2016-08" db="EMBL/GenBank/DDBJ databases">
        <title>Evolution of the type three secretion system and type three effector repertoires in Xanthomonas.</title>
        <authorList>
            <person name="Merda D."/>
            <person name="Briand M."/>
            <person name="Bosis E."/>
            <person name="Rousseau C."/>
            <person name="Portier P."/>
            <person name="Jacques M.-A."/>
            <person name="Fischer-Le Saux M."/>
        </authorList>
    </citation>
    <scope>NUCLEOTIDE SEQUENCE [LARGE SCALE GENOMIC DNA]</scope>
    <source>
        <strain evidence="7 8">CFBP 4691</strain>
    </source>
</reference>
<dbReference type="Proteomes" id="UP000239898">
    <property type="component" value="Unassembled WGS sequence"/>
</dbReference>
<feature type="compositionally biased region" description="Basic and acidic residues" evidence="5">
    <location>
        <begin position="298"/>
        <end position="311"/>
    </location>
</feature>
<name>A0A2S6Z445_9XANT</name>
<dbReference type="PANTHER" id="PTHR30126">
    <property type="entry name" value="HTH-TYPE TRANSCRIPTIONAL REGULATOR"/>
    <property type="match status" value="1"/>
</dbReference>
<evidence type="ECO:0000256" key="5">
    <source>
        <dbReference type="SAM" id="MobiDB-lite"/>
    </source>
</evidence>
<organism evidence="7 8">
    <name type="scientific">Xanthomonas theicola</name>
    <dbReference type="NCBI Taxonomy" id="56464"/>
    <lineage>
        <taxon>Bacteria</taxon>
        <taxon>Pseudomonadati</taxon>
        <taxon>Pseudomonadota</taxon>
        <taxon>Gammaproteobacteria</taxon>
        <taxon>Lysobacterales</taxon>
        <taxon>Lysobacteraceae</taxon>
        <taxon>Xanthomonas</taxon>
    </lineage>
</organism>
<evidence type="ECO:0000256" key="1">
    <source>
        <dbReference type="ARBA" id="ARBA00009437"/>
    </source>
</evidence>
<comment type="caution">
    <text evidence="7">The sequence shown here is derived from an EMBL/GenBank/DDBJ whole genome shotgun (WGS) entry which is preliminary data.</text>
</comment>